<protein>
    <submittedName>
        <fullName evidence="2">Uncharacterized protein</fullName>
    </submittedName>
</protein>
<accession>A0A421DPN9</accession>
<keyword evidence="1" id="KW-0472">Membrane</keyword>
<evidence type="ECO:0000313" key="3">
    <source>
        <dbReference type="Proteomes" id="UP000285648"/>
    </source>
</evidence>
<organism evidence="2 3">
    <name type="scientific">Brenneria alni</name>
    <dbReference type="NCBI Taxonomy" id="71656"/>
    <lineage>
        <taxon>Bacteria</taxon>
        <taxon>Pseudomonadati</taxon>
        <taxon>Pseudomonadota</taxon>
        <taxon>Gammaproteobacteria</taxon>
        <taxon>Enterobacterales</taxon>
        <taxon>Pectobacteriaceae</taxon>
        <taxon>Brenneria</taxon>
    </lineage>
</organism>
<comment type="caution">
    <text evidence="2">The sequence shown here is derived from an EMBL/GenBank/DDBJ whole genome shotgun (WGS) entry which is preliminary data.</text>
</comment>
<name>A0A421DPN9_9GAMM</name>
<evidence type="ECO:0000313" key="2">
    <source>
        <dbReference type="EMBL" id="RLM24773.1"/>
    </source>
</evidence>
<keyword evidence="3" id="KW-1185">Reference proteome</keyword>
<proteinExistence type="predicted"/>
<keyword evidence="1" id="KW-0812">Transmembrane</keyword>
<evidence type="ECO:0000256" key="1">
    <source>
        <dbReference type="SAM" id="Phobius"/>
    </source>
</evidence>
<dbReference type="Proteomes" id="UP000285648">
    <property type="component" value="Unassembled WGS sequence"/>
</dbReference>
<feature type="transmembrane region" description="Helical" evidence="1">
    <location>
        <begin position="21"/>
        <end position="47"/>
    </location>
</feature>
<reference evidence="2 3" key="1">
    <citation type="submission" date="2016-09" db="EMBL/GenBank/DDBJ databases">
        <authorList>
            <person name="Doonan J."/>
            <person name="Pachebat J.A."/>
            <person name="Golyshin P.N."/>
            <person name="Denman S."/>
            <person name="Mcdonald J.E."/>
        </authorList>
    </citation>
    <scope>NUCLEOTIDE SEQUENCE [LARGE SCALE GENOMIC DNA]</scope>
    <source>
        <strain evidence="2 3">NCPPB 3934</strain>
    </source>
</reference>
<sequence>MLMTESKKIQSPLFLKRLRHGARLSVFALAIGMGAMLIMFLIASIGLSYPNEFLALRHWMQQTSAGWLAWRLMLYIALGWGGWKIWHAPGCKPEYKASLKRMAIVSVMFLLACEYTVYIDIGMAP</sequence>
<feature type="transmembrane region" description="Helical" evidence="1">
    <location>
        <begin position="98"/>
        <end position="119"/>
    </location>
</feature>
<keyword evidence="1" id="KW-1133">Transmembrane helix</keyword>
<dbReference type="AlphaFoldDB" id="A0A421DPN9"/>
<dbReference type="EMBL" id="MJLZ01000015">
    <property type="protein sequence ID" value="RLM24773.1"/>
    <property type="molecule type" value="Genomic_DNA"/>
</dbReference>
<feature type="transmembrane region" description="Helical" evidence="1">
    <location>
        <begin position="67"/>
        <end position="86"/>
    </location>
</feature>
<gene>
    <name evidence="2" type="ORF">BIY29_08640</name>
</gene>